<accession>A0AAF0BQT4</accession>
<sequence>MASIAFPVTDPTAARSTVAQALEGQGFTVTWTDDWTAEAVIGSKAGVALAGGFKPHIRLQASFTAAEQGAWVQVAQTTTGAAGGALGLAKTKKRWRATVDALTGDLQSAGLLSGAPQET</sequence>
<organism evidence="1 2">
    <name type="scientific">Iamia majanohamensis</name>
    <dbReference type="NCBI Taxonomy" id="467976"/>
    <lineage>
        <taxon>Bacteria</taxon>
        <taxon>Bacillati</taxon>
        <taxon>Actinomycetota</taxon>
        <taxon>Acidimicrobiia</taxon>
        <taxon>Acidimicrobiales</taxon>
        <taxon>Iamiaceae</taxon>
        <taxon>Iamia</taxon>
    </lineage>
</organism>
<protein>
    <submittedName>
        <fullName evidence="1">Uncharacterized protein</fullName>
    </submittedName>
</protein>
<reference evidence="1" key="1">
    <citation type="submission" date="2023-01" db="EMBL/GenBank/DDBJ databases">
        <title>The diversity of Class Acidimicrobiia in South China Sea sediment environments and the proposal of Iamia marina sp. nov., a novel species of the genus Iamia.</title>
        <authorList>
            <person name="He Y."/>
            <person name="Tian X."/>
        </authorList>
    </citation>
    <scope>NUCLEOTIDE SEQUENCE</scope>
    <source>
        <strain evidence="1">DSM 19957</strain>
    </source>
</reference>
<name>A0AAF0BQT4_9ACTN</name>
<dbReference type="Proteomes" id="UP001216390">
    <property type="component" value="Chromosome"/>
</dbReference>
<dbReference type="RefSeq" id="WP_272734826.1">
    <property type="nucleotide sequence ID" value="NZ_CP116942.1"/>
</dbReference>
<dbReference type="KEGG" id="ima:PO878_12425"/>
<evidence type="ECO:0000313" key="1">
    <source>
        <dbReference type="EMBL" id="WCO65301.1"/>
    </source>
</evidence>
<keyword evidence="2" id="KW-1185">Reference proteome</keyword>
<proteinExistence type="predicted"/>
<dbReference type="EMBL" id="CP116942">
    <property type="protein sequence ID" value="WCO65301.1"/>
    <property type="molecule type" value="Genomic_DNA"/>
</dbReference>
<dbReference type="AlphaFoldDB" id="A0AAF0BQT4"/>
<gene>
    <name evidence="1" type="ORF">PO878_12425</name>
</gene>
<evidence type="ECO:0000313" key="2">
    <source>
        <dbReference type="Proteomes" id="UP001216390"/>
    </source>
</evidence>